<proteinExistence type="predicted"/>
<sequence>MKKQRTSAYSFLFTGLVSKDGAPLSFLFTLKTDDGSCLQTLKDGVHANKRSNGSRMLHLLHMRV</sequence>
<comment type="caution">
    <text evidence="1">The sequence shown here is derived from an EMBL/GenBank/DDBJ whole genome shotgun (WGS) entry which is preliminary data.</text>
</comment>
<keyword evidence="2" id="KW-1185">Reference proteome</keyword>
<evidence type="ECO:0000313" key="1">
    <source>
        <dbReference type="EMBL" id="MDE8563456.1"/>
    </source>
</evidence>
<dbReference type="EMBL" id="JAQOTG010000003">
    <property type="protein sequence ID" value="MDE8563456.1"/>
    <property type="molecule type" value="Genomic_DNA"/>
</dbReference>
<gene>
    <name evidence="1" type="ORF">PNH38_06085</name>
</gene>
<evidence type="ECO:0000313" key="2">
    <source>
        <dbReference type="Proteomes" id="UP001213979"/>
    </source>
</evidence>
<reference evidence="1 2" key="1">
    <citation type="submission" date="2023-01" db="EMBL/GenBank/DDBJ databases">
        <title>Genome-based reclassification of Anoxybacillus geothermalis as a later heterotypic synonym of Anoxybacillus rupiensis.</title>
        <authorList>
            <person name="Inan Bektas K."/>
            <person name="Canakci S."/>
            <person name="Belduz A.A."/>
            <person name="Guler H.H."/>
        </authorList>
    </citation>
    <scope>NUCLEOTIDE SEQUENCE [LARGE SCALE GENOMIC DNA]</scope>
    <source>
        <strain evidence="1 2">DSM 17127</strain>
    </source>
</reference>
<protein>
    <submittedName>
        <fullName evidence="1">Uncharacterized protein</fullName>
    </submittedName>
</protein>
<organism evidence="1 2">
    <name type="scientific">Anoxybacteroides rupiense</name>
    <dbReference type="NCBI Taxonomy" id="311460"/>
    <lineage>
        <taxon>Bacteria</taxon>
        <taxon>Bacillati</taxon>
        <taxon>Bacillota</taxon>
        <taxon>Bacilli</taxon>
        <taxon>Bacillales</taxon>
        <taxon>Anoxybacillaceae</taxon>
        <taxon>Anoxybacteroides</taxon>
    </lineage>
</organism>
<dbReference type="Proteomes" id="UP001213979">
    <property type="component" value="Unassembled WGS sequence"/>
</dbReference>
<accession>A0ABT5W598</accession>
<name>A0ABT5W598_9BACL</name>